<proteinExistence type="predicted"/>
<organism evidence="1 2">
    <name type="scientific">Rhizophagus clarus</name>
    <dbReference type="NCBI Taxonomy" id="94130"/>
    <lineage>
        <taxon>Eukaryota</taxon>
        <taxon>Fungi</taxon>
        <taxon>Fungi incertae sedis</taxon>
        <taxon>Mucoromycota</taxon>
        <taxon>Glomeromycotina</taxon>
        <taxon>Glomeromycetes</taxon>
        <taxon>Glomerales</taxon>
        <taxon>Glomeraceae</taxon>
        <taxon>Rhizophagus</taxon>
    </lineage>
</organism>
<evidence type="ECO:0000313" key="2">
    <source>
        <dbReference type="Proteomes" id="UP000615446"/>
    </source>
</evidence>
<reference evidence="1" key="1">
    <citation type="submission" date="2019-10" db="EMBL/GenBank/DDBJ databases">
        <title>Conservation and host-specific expression of non-tandemly repeated heterogenous ribosome RNA gene in arbuscular mycorrhizal fungi.</title>
        <authorList>
            <person name="Maeda T."/>
            <person name="Kobayashi Y."/>
            <person name="Nakagawa T."/>
            <person name="Ezawa T."/>
            <person name="Yamaguchi K."/>
            <person name="Bino T."/>
            <person name="Nishimoto Y."/>
            <person name="Shigenobu S."/>
            <person name="Kawaguchi M."/>
        </authorList>
    </citation>
    <scope>NUCLEOTIDE SEQUENCE</scope>
    <source>
        <strain evidence="1">HR1</strain>
    </source>
</reference>
<gene>
    <name evidence="1" type="ORF">RCL2_002133400</name>
</gene>
<protein>
    <submittedName>
        <fullName evidence="1">Uncharacterized protein</fullName>
    </submittedName>
</protein>
<comment type="caution">
    <text evidence="1">The sequence shown here is derived from an EMBL/GenBank/DDBJ whole genome shotgun (WGS) entry which is preliminary data.</text>
</comment>
<dbReference type="Proteomes" id="UP000615446">
    <property type="component" value="Unassembled WGS sequence"/>
</dbReference>
<evidence type="ECO:0000313" key="1">
    <source>
        <dbReference type="EMBL" id="GES94602.1"/>
    </source>
</evidence>
<dbReference type="OrthoDB" id="2433843at2759"/>
<dbReference type="AlphaFoldDB" id="A0A8H3LTF8"/>
<name>A0A8H3LTF8_9GLOM</name>
<sequence length="106" mass="12180">MKTLLDSNKAMHCKYILSILHASLYIVKRIIQKDLTLTPQFEIVGEKSSGQIDYVIKALKALQRRSFIKWSYCRHIFIFAHITSYIPILDVSEVSPSEHEVLNSAS</sequence>
<accession>A0A8H3LTF8</accession>
<dbReference type="EMBL" id="BLAL01000236">
    <property type="protein sequence ID" value="GES94602.1"/>
    <property type="molecule type" value="Genomic_DNA"/>
</dbReference>